<evidence type="ECO:0000313" key="3">
    <source>
        <dbReference type="Proteomes" id="UP001281761"/>
    </source>
</evidence>
<dbReference type="EMBL" id="JARBJD010000311">
    <property type="protein sequence ID" value="KAK2944165.1"/>
    <property type="molecule type" value="Genomic_DNA"/>
</dbReference>
<sequence>MPPKIIVSDYEFEDDFIIEQPTIETSSKRQAKKPRTVEHDDSVPHFDVPVSNEADINFVPDLEIDLNPYFPVLEELGDPEWVLTEEVETLFKQLYSTIISITSKFHDDLTQPLFLENTASFSLSETISVSSLTTKPSNALARSITGFERTHFALSICNSQLVSFLDDVLGESDKSSCLQLSQV</sequence>
<evidence type="ECO:0000313" key="2">
    <source>
        <dbReference type="EMBL" id="KAK2944165.1"/>
    </source>
</evidence>
<evidence type="ECO:0000256" key="1">
    <source>
        <dbReference type="SAM" id="MobiDB-lite"/>
    </source>
</evidence>
<organism evidence="2 3">
    <name type="scientific">Blattamonas nauphoetae</name>
    <dbReference type="NCBI Taxonomy" id="2049346"/>
    <lineage>
        <taxon>Eukaryota</taxon>
        <taxon>Metamonada</taxon>
        <taxon>Preaxostyla</taxon>
        <taxon>Oxymonadida</taxon>
        <taxon>Blattamonas</taxon>
    </lineage>
</organism>
<accession>A0ABQ9WXC1</accession>
<gene>
    <name evidence="2" type="ORF">BLNAU_20912</name>
</gene>
<name>A0ABQ9WXC1_9EUKA</name>
<comment type="caution">
    <text evidence="2">The sequence shown here is derived from an EMBL/GenBank/DDBJ whole genome shotgun (WGS) entry which is preliminary data.</text>
</comment>
<feature type="compositionally biased region" description="Basic and acidic residues" evidence="1">
    <location>
        <begin position="35"/>
        <end position="44"/>
    </location>
</feature>
<reference evidence="2 3" key="1">
    <citation type="journal article" date="2022" name="bioRxiv">
        <title>Genomics of Preaxostyla Flagellates Illuminates Evolutionary Transitions and the Path Towards Mitochondrial Loss.</title>
        <authorList>
            <person name="Novak L.V.F."/>
            <person name="Treitli S.C."/>
            <person name="Pyrih J."/>
            <person name="Halakuc P."/>
            <person name="Pipaliya S.V."/>
            <person name="Vacek V."/>
            <person name="Brzon O."/>
            <person name="Soukal P."/>
            <person name="Eme L."/>
            <person name="Dacks J.B."/>
            <person name="Karnkowska A."/>
            <person name="Elias M."/>
            <person name="Hampl V."/>
        </authorList>
    </citation>
    <scope>NUCLEOTIDE SEQUENCE [LARGE SCALE GENOMIC DNA]</scope>
    <source>
        <strain evidence="2">NAU3</strain>
        <tissue evidence="2">Gut</tissue>
    </source>
</reference>
<protein>
    <submittedName>
        <fullName evidence="2">Uncharacterized protein</fullName>
    </submittedName>
</protein>
<feature type="region of interest" description="Disordered" evidence="1">
    <location>
        <begin position="23"/>
        <end position="44"/>
    </location>
</feature>
<dbReference type="Proteomes" id="UP001281761">
    <property type="component" value="Unassembled WGS sequence"/>
</dbReference>
<proteinExistence type="predicted"/>
<keyword evidence="3" id="KW-1185">Reference proteome</keyword>